<dbReference type="InterPro" id="IPR035914">
    <property type="entry name" value="Sperma_CUB_dom_sf"/>
</dbReference>
<dbReference type="OrthoDB" id="5877732at2759"/>
<dbReference type="SUPFAM" id="SSF56436">
    <property type="entry name" value="C-type lectin-like"/>
    <property type="match status" value="5"/>
</dbReference>
<dbReference type="InterPro" id="IPR001304">
    <property type="entry name" value="C-type_lectin-like"/>
</dbReference>
<dbReference type="InterPro" id="IPR016186">
    <property type="entry name" value="C-type_lectin-like/link_sf"/>
</dbReference>
<dbReference type="InterPro" id="IPR050976">
    <property type="entry name" value="Snaclec"/>
</dbReference>
<dbReference type="Gene3D" id="2.60.120.290">
    <property type="entry name" value="Spermadhesin, CUB domain"/>
    <property type="match status" value="2"/>
</dbReference>
<dbReference type="PROSITE" id="PS51257">
    <property type="entry name" value="PROKAR_LIPOPROTEIN"/>
    <property type="match status" value="1"/>
</dbReference>
<dbReference type="AlphaFoldDB" id="A0A2A6CJ37"/>
<dbReference type="CDD" id="cd00041">
    <property type="entry name" value="CUB"/>
    <property type="match status" value="1"/>
</dbReference>
<dbReference type="PROSITE" id="PS00615">
    <property type="entry name" value="C_TYPE_LECTIN_1"/>
    <property type="match status" value="2"/>
</dbReference>
<reference evidence="3" key="1">
    <citation type="journal article" date="2008" name="Nat. Genet.">
        <title>The Pristionchus pacificus genome provides a unique perspective on nematode lifestyle and parasitism.</title>
        <authorList>
            <person name="Dieterich C."/>
            <person name="Clifton S.W."/>
            <person name="Schuster L.N."/>
            <person name="Chinwalla A."/>
            <person name="Delehaunty K."/>
            <person name="Dinkelacker I."/>
            <person name="Fulton L."/>
            <person name="Fulton R."/>
            <person name="Godfrey J."/>
            <person name="Minx P."/>
            <person name="Mitreva M."/>
            <person name="Roeseler W."/>
            <person name="Tian H."/>
            <person name="Witte H."/>
            <person name="Yang S.P."/>
            <person name="Wilson R.K."/>
            <person name="Sommer R.J."/>
        </authorList>
    </citation>
    <scope>NUCLEOTIDE SEQUENCE [LARGE SCALE GENOMIC DNA]</scope>
    <source>
        <strain evidence="3">PS312</strain>
    </source>
</reference>
<accession>A0A2A6CJ37</accession>
<organism evidence="2 3">
    <name type="scientific">Pristionchus pacificus</name>
    <name type="common">Parasitic nematode worm</name>
    <dbReference type="NCBI Taxonomy" id="54126"/>
    <lineage>
        <taxon>Eukaryota</taxon>
        <taxon>Metazoa</taxon>
        <taxon>Ecdysozoa</taxon>
        <taxon>Nematoda</taxon>
        <taxon>Chromadorea</taxon>
        <taxon>Rhabditida</taxon>
        <taxon>Rhabditina</taxon>
        <taxon>Diplogasteromorpha</taxon>
        <taxon>Diplogasteroidea</taxon>
        <taxon>Neodiplogasteridae</taxon>
        <taxon>Pristionchus</taxon>
    </lineage>
</organism>
<dbReference type="CDD" id="cd00037">
    <property type="entry name" value="CLECT"/>
    <property type="match status" value="4"/>
</dbReference>
<dbReference type="SMART" id="SM00042">
    <property type="entry name" value="CUB"/>
    <property type="match status" value="1"/>
</dbReference>
<sequence>MKLVLLLAALPVLALSCADGFNTWLDGRCFRMNYYASAPYVTAFDQCARDNTRLPAINSQEENDQFFSALKQQNAFIDFSFWLSLTCDGSKFVWADGTEAEYTNFAANYTCTKSSMDRRYYVDTDRLWIEADQQSFYYAVNVIVCEALQRSSSPCDTYDALDATDTCYKLQKDEMSWKQAEETCNESGGHLAVIHNEIFNDFILKTAEVANLHDGVHIGIKRDDESSNYTWADGSDIDYNNFAPGFPIDDNGPCVAMQTGFIPGEWMNTDCYFTRLPFVCTKPAYSVTSQQPSGCPVKKQYAPGDEIFSPSYPLPPGVGGCQYLLLERDQNKRVAIEIDFFESNSCCDSLTIYDGLFGSNILQTITGYLSKPVTIRATSNAMRLVWNAKSGAHVRGFHAKMSTLSCGYGFDTWLDGRCFLVIDFSSAPYDTAFDRCARDDARLPAIRSHEENEQIFAALKKINAFADFSFWLSLSCDGSKFVWADGTEAEYTNFAANYTCTESSKDRLYYVDNHRLWQEAEEDFTLIYYYAVNYIVCEGLHRSSSPCDTYNLRDSTDTCYKLMRDGMTWMQAEEMCNESGGHLAVIHDQTLNDFIVQTADAANLLDRLHIGMKRDDKSGNFTWVDGSVIDYNDFVPGFPKDYNGPCVTMQTGFMPGMWMNTDCYYTRLPYVCTKNTYLTSIPQPAGCPVKTQYAPGDEAVVEIDFFESNSCCDSLTIYDGLAGSNILQTITGYLSKPVTIRGVSNAMRLVWNATSGTNVRGFHAKMSTLSCADGNETWLDGRCFRIFYPISVGYGTALDQCEGDNSRLPAIKNQQENEQIISALKKYNAFADFSFWLSLTCDGSKFVWADVIEAEYTNFAANCTCSKISKGHRYYIDKDGRWYGADGHSFDYPVNSVVCERLGFKQDLSIDNV</sequence>
<dbReference type="PANTHER" id="PTHR22991:SF40">
    <property type="entry name" value="PROTEIN CBG13490"/>
    <property type="match status" value="1"/>
</dbReference>
<accession>A0A8R1UIG8</accession>
<dbReference type="PANTHER" id="PTHR22991">
    <property type="entry name" value="PROTEIN CBG13490"/>
    <property type="match status" value="1"/>
</dbReference>
<dbReference type="PROSITE" id="PS01180">
    <property type="entry name" value="CUB"/>
    <property type="match status" value="1"/>
</dbReference>
<evidence type="ECO:0000313" key="3">
    <source>
        <dbReference type="Proteomes" id="UP000005239"/>
    </source>
</evidence>
<dbReference type="InterPro" id="IPR016187">
    <property type="entry name" value="CTDL_fold"/>
</dbReference>
<dbReference type="Gene3D" id="3.10.100.10">
    <property type="entry name" value="Mannose-Binding Protein A, subunit A"/>
    <property type="match status" value="5"/>
</dbReference>
<reference evidence="2" key="2">
    <citation type="submission" date="2022-06" db="UniProtKB">
        <authorList>
            <consortium name="EnsemblMetazoa"/>
        </authorList>
    </citation>
    <scope>IDENTIFICATION</scope>
    <source>
        <strain evidence="2">PS312</strain>
    </source>
</reference>
<proteinExistence type="predicted"/>
<gene>
    <name evidence="2" type="primary">WBGene00203683</name>
</gene>
<keyword evidence="3" id="KW-1185">Reference proteome</keyword>
<dbReference type="PROSITE" id="PS50041">
    <property type="entry name" value="C_TYPE_LECTIN_2"/>
    <property type="match status" value="5"/>
</dbReference>
<dbReference type="Pfam" id="PF00059">
    <property type="entry name" value="Lectin_C"/>
    <property type="match status" value="5"/>
</dbReference>
<dbReference type="InterPro" id="IPR000859">
    <property type="entry name" value="CUB_dom"/>
</dbReference>
<name>A0A2A6CJ37_PRIPA</name>
<dbReference type="InterPro" id="IPR018378">
    <property type="entry name" value="C-type_lectin_CS"/>
</dbReference>
<dbReference type="Proteomes" id="UP000005239">
    <property type="component" value="Unassembled WGS sequence"/>
</dbReference>
<dbReference type="SMART" id="SM00034">
    <property type="entry name" value="CLECT"/>
    <property type="match status" value="5"/>
</dbReference>
<comment type="caution">
    <text evidence="1">Lacks conserved residue(s) required for the propagation of feature annotation.</text>
</comment>
<dbReference type="SUPFAM" id="SSF49854">
    <property type="entry name" value="Spermadhesin, CUB domain"/>
    <property type="match status" value="2"/>
</dbReference>
<evidence type="ECO:0000313" key="2">
    <source>
        <dbReference type="EnsemblMetazoa" id="PPA30817.1"/>
    </source>
</evidence>
<protein>
    <submittedName>
        <fullName evidence="2">CUB domain-containing protein</fullName>
    </submittedName>
</protein>
<dbReference type="Pfam" id="PF00431">
    <property type="entry name" value="CUB"/>
    <property type="match status" value="1"/>
</dbReference>
<evidence type="ECO:0000256" key="1">
    <source>
        <dbReference type="PROSITE-ProRule" id="PRU00059"/>
    </source>
</evidence>
<dbReference type="EnsemblMetazoa" id="PPA30817.1">
    <property type="protein sequence ID" value="PPA30817.1"/>
    <property type="gene ID" value="WBGene00203683"/>
</dbReference>